<accession>A0A918WXY5</accession>
<comment type="caution">
    <text evidence="2">The sequence shown here is derived from an EMBL/GenBank/DDBJ whole genome shotgun (WGS) entry which is preliminary data.</text>
</comment>
<feature type="transmembrane region" description="Helical" evidence="1">
    <location>
        <begin position="42"/>
        <end position="59"/>
    </location>
</feature>
<gene>
    <name evidence="2" type="ORF">GCM10010334_29570</name>
</gene>
<feature type="transmembrane region" description="Helical" evidence="1">
    <location>
        <begin position="93"/>
        <end position="110"/>
    </location>
</feature>
<protein>
    <recommendedName>
        <fullName evidence="4">DUF3325 domain-containing protein</fullName>
    </recommendedName>
</protein>
<name>A0A918WXY5_9ACTN</name>
<evidence type="ECO:0000313" key="3">
    <source>
        <dbReference type="Proteomes" id="UP000638353"/>
    </source>
</evidence>
<dbReference type="Proteomes" id="UP000638353">
    <property type="component" value="Unassembled WGS sequence"/>
</dbReference>
<evidence type="ECO:0000313" key="2">
    <source>
        <dbReference type="EMBL" id="GHC93011.1"/>
    </source>
</evidence>
<feature type="transmembrane region" description="Helical" evidence="1">
    <location>
        <begin position="65"/>
        <end position="86"/>
    </location>
</feature>
<evidence type="ECO:0000256" key="1">
    <source>
        <dbReference type="SAM" id="Phobius"/>
    </source>
</evidence>
<evidence type="ECO:0008006" key="4">
    <source>
        <dbReference type="Google" id="ProtNLM"/>
    </source>
</evidence>
<keyword evidence="1" id="KW-1133">Transmembrane helix</keyword>
<reference evidence="2" key="1">
    <citation type="journal article" date="2014" name="Int. J. Syst. Evol. Microbiol.">
        <title>Complete genome sequence of Corynebacterium casei LMG S-19264T (=DSM 44701T), isolated from a smear-ripened cheese.</title>
        <authorList>
            <consortium name="US DOE Joint Genome Institute (JGI-PGF)"/>
            <person name="Walter F."/>
            <person name="Albersmeier A."/>
            <person name="Kalinowski J."/>
            <person name="Ruckert C."/>
        </authorList>
    </citation>
    <scope>NUCLEOTIDE SEQUENCE</scope>
    <source>
        <strain evidence="2">JCM 4637</strain>
    </source>
</reference>
<dbReference type="EMBL" id="BMVC01000005">
    <property type="protein sequence ID" value="GHC93011.1"/>
    <property type="molecule type" value="Genomic_DNA"/>
</dbReference>
<sequence>MLTNAVATAVLLAELGIMLRYRLVHRRRERPSEWPQLSDVRYGHLAAALAAAAVGWLLGGAEASWGVFVTGLFLGTFVPASAALAVSVLWRPVLGWVVCVAGGLTMGLSSL</sequence>
<dbReference type="AlphaFoldDB" id="A0A918WXY5"/>
<keyword evidence="1" id="KW-0812">Transmembrane</keyword>
<proteinExistence type="predicted"/>
<organism evidence="2 3">
    <name type="scientific">Streptomyces finlayi</name>
    <dbReference type="NCBI Taxonomy" id="67296"/>
    <lineage>
        <taxon>Bacteria</taxon>
        <taxon>Bacillati</taxon>
        <taxon>Actinomycetota</taxon>
        <taxon>Actinomycetes</taxon>
        <taxon>Kitasatosporales</taxon>
        <taxon>Streptomycetaceae</taxon>
        <taxon>Streptomyces</taxon>
    </lineage>
</organism>
<keyword evidence="1" id="KW-0472">Membrane</keyword>
<feature type="transmembrane region" description="Helical" evidence="1">
    <location>
        <begin position="6"/>
        <end position="21"/>
    </location>
</feature>
<dbReference type="RefSeq" id="WP_189821627.1">
    <property type="nucleotide sequence ID" value="NZ_BMVC01000005.1"/>
</dbReference>
<reference evidence="2" key="2">
    <citation type="submission" date="2020-09" db="EMBL/GenBank/DDBJ databases">
        <authorList>
            <person name="Sun Q."/>
            <person name="Ohkuma M."/>
        </authorList>
    </citation>
    <scope>NUCLEOTIDE SEQUENCE</scope>
    <source>
        <strain evidence="2">JCM 4637</strain>
    </source>
</reference>